<dbReference type="OrthoDB" id="9815641at2"/>
<keyword evidence="6 12" id="KW-0698">rRNA processing</keyword>
<dbReference type="CDD" id="cd18084">
    <property type="entry name" value="RsmE-like"/>
    <property type="match status" value="1"/>
</dbReference>
<evidence type="ECO:0000256" key="11">
    <source>
        <dbReference type="ARBA" id="ARBA00047944"/>
    </source>
</evidence>
<dbReference type="PANTHER" id="PTHR30027:SF3">
    <property type="entry name" value="16S RRNA (URACIL(1498)-N(3))-METHYLTRANSFERASE"/>
    <property type="match status" value="1"/>
</dbReference>
<evidence type="ECO:0000256" key="7">
    <source>
        <dbReference type="ARBA" id="ARBA00022603"/>
    </source>
</evidence>
<dbReference type="InterPro" id="IPR015947">
    <property type="entry name" value="PUA-like_sf"/>
</dbReference>
<dbReference type="InterPro" id="IPR046886">
    <property type="entry name" value="RsmE_MTase_dom"/>
</dbReference>
<keyword evidence="8 12" id="KW-0808">Transferase</keyword>
<dbReference type="STRING" id="1471761.B0W44_05670"/>
<organism evidence="15 16">
    <name type="scientific">Novibacillus thermophilus</name>
    <dbReference type="NCBI Taxonomy" id="1471761"/>
    <lineage>
        <taxon>Bacteria</taxon>
        <taxon>Bacillati</taxon>
        <taxon>Bacillota</taxon>
        <taxon>Bacilli</taxon>
        <taxon>Bacillales</taxon>
        <taxon>Thermoactinomycetaceae</taxon>
        <taxon>Novibacillus</taxon>
    </lineage>
</organism>
<evidence type="ECO:0000313" key="15">
    <source>
        <dbReference type="EMBL" id="AQS55346.1"/>
    </source>
</evidence>
<proteinExistence type="inferred from homology"/>
<dbReference type="NCBIfam" id="NF008692">
    <property type="entry name" value="PRK11713.1-5"/>
    <property type="match status" value="1"/>
</dbReference>
<dbReference type="Gene3D" id="3.40.1280.10">
    <property type="match status" value="1"/>
</dbReference>
<comment type="subcellular location">
    <subcellularLocation>
        <location evidence="1 12">Cytoplasm</location>
    </subcellularLocation>
</comment>
<dbReference type="KEGG" id="ntr:B0W44_05670"/>
<name>A0A1U9K5P9_9BACL</name>
<dbReference type="InterPro" id="IPR006700">
    <property type="entry name" value="RsmE"/>
</dbReference>
<dbReference type="Pfam" id="PF20260">
    <property type="entry name" value="PUA_4"/>
    <property type="match status" value="1"/>
</dbReference>
<dbReference type="Pfam" id="PF04452">
    <property type="entry name" value="Methyltrans_RNA"/>
    <property type="match status" value="1"/>
</dbReference>
<keyword evidence="9 12" id="KW-0949">S-adenosyl-L-methionine</keyword>
<dbReference type="AlphaFoldDB" id="A0A1U9K5P9"/>
<evidence type="ECO:0000259" key="14">
    <source>
        <dbReference type="Pfam" id="PF20260"/>
    </source>
</evidence>
<dbReference type="NCBIfam" id="TIGR00046">
    <property type="entry name" value="RsmE family RNA methyltransferase"/>
    <property type="match status" value="1"/>
</dbReference>
<comment type="catalytic activity">
    <reaction evidence="11 12">
        <text>uridine(1498) in 16S rRNA + S-adenosyl-L-methionine = N(3)-methyluridine(1498) in 16S rRNA + S-adenosyl-L-homocysteine + H(+)</text>
        <dbReference type="Rhea" id="RHEA:42920"/>
        <dbReference type="Rhea" id="RHEA-COMP:10283"/>
        <dbReference type="Rhea" id="RHEA-COMP:10284"/>
        <dbReference type="ChEBI" id="CHEBI:15378"/>
        <dbReference type="ChEBI" id="CHEBI:57856"/>
        <dbReference type="ChEBI" id="CHEBI:59789"/>
        <dbReference type="ChEBI" id="CHEBI:65315"/>
        <dbReference type="ChEBI" id="CHEBI:74502"/>
        <dbReference type="EC" id="2.1.1.193"/>
    </reaction>
</comment>
<evidence type="ECO:0000256" key="12">
    <source>
        <dbReference type="PIRNR" id="PIRNR015601"/>
    </source>
</evidence>
<comment type="similarity">
    <text evidence="2 12">Belongs to the RNA methyltransferase RsmE family.</text>
</comment>
<evidence type="ECO:0000256" key="9">
    <source>
        <dbReference type="ARBA" id="ARBA00022691"/>
    </source>
</evidence>
<evidence type="ECO:0000256" key="1">
    <source>
        <dbReference type="ARBA" id="ARBA00004496"/>
    </source>
</evidence>
<keyword evidence="16" id="KW-1185">Reference proteome</keyword>
<evidence type="ECO:0000256" key="5">
    <source>
        <dbReference type="ARBA" id="ARBA00022490"/>
    </source>
</evidence>
<gene>
    <name evidence="15" type="ORF">B0W44_05670</name>
</gene>
<reference evidence="15 16" key="1">
    <citation type="journal article" date="2015" name="Int. J. Syst. Evol. Microbiol.">
        <title>Novibacillus thermophilus gen. nov., sp. nov., a Gram-staining-negative and moderately thermophilic member of the family Thermoactinomycetaceae.</title>
        <authorList>
            <person name="Yang G."/>
            <person name="Chen J."/>
            <person name="Zhou S."/>
        </authorList>
    </citation>
    <scope>NUCLEOTIDE SEQUENCE [LARGE SCALE GENOMIC DNA]</scope>
    <source>
        <strain evidence="15 16">SG-1</strain>
    </source>
</reference>
<evidence type="ECO:0000256" key="4">
    <source>
        <dbReference type="ARBA" id="ARBA00013673"/>
    </source>
</evidence>
<dbReference type="SUPFAM" id="SSF88697">
    <property type="entry name" value="PUA domain-like"/>
    <property type="match status" value="1"/>
</dbReference>
<dbReference type="GO" id="GO:0070042">
    <property type="term" value="F:rRNA (uridine-N3-)-methyltransferase activity"/>
    <property type="evidence" value="ECO:0007669"/>
    <property type="project" value="TreeGrafter"/>
</dbReference>
<dbReference type="PANTHER" id="PTHR30027">
    <property type="entry name" value="RIBOSOMAL RNA SMALL SUBUNIT METHYLTRANSFERASE E"/>
    <property type="match status" value="1"/>
</dbReference>
<dbReference type="InterPro" id="IPR029028">
    <property type="entry name" value="Alpha/beta_knot_MTases"/>
</dbReference>
<dbReference type="RefSeq" id="WP_077719165.1">
    <property type="nucleotide sequence ID" value="NZ_CP019699.1"/>
</dbReference>
<dbReference type="InterPro" id="IPR029026">
    <property type="entry name" value="tRNA_m1G_MTases_N"/>
</dbReference>
<dbReference type="InterPro" id="IPR046887">
    <property type="entry name" value="RsmE_PUA-like"/>
</dbReference>
<dbReference type="SUPFAM" id="SSF75217">
    <property type="entry name" value="alpha/beta knot"/>
    <property type="match status" value="1"/>
</dbReference>
<dbReference type="EMBL" id="CP019699">
    <property type="protein sequence ID" value="AQS55346.1"/>
    <property type="molecule type" value="Genomic_DNA"/>
</dbReference>
<evidence type="ECO:0000313" key="16">
    <source>
        <dbReference type="Proteomes" id="UP000188603"/>
    </source>
</evidence>
<evidence type="ECO:0000256" key="8">
    <source>
        <dbReference type="ARBA" id="ARBA00022679"/>
    </source>
</evidence>
<keyword evidence="7 12" id="KW-0489">Methyltransferase</keyword>
<dbReference type="GO" id="GO:0070475">
    <property type="term" value="P:rRNA base methylation"/>
    <property type="evidence" value="ECO:0007669"/>
    <property type="project" value="TreeGrafter"/>
</dbReference>
<evidence type="ECO:0000256" key="2">
    <source>
        <dbReference type="ARBA" id="ARBA00005528"/>
    </source>
</evidence>
<evidence type="ECO:0000256" key="3">
    <source>
        <dbReference type="ARBA" id="ARBA00012328"/>
    </source>
</evidence>
<dbReference type="PIRSF" id="PIRSF015601">
    <property type="entry name" value="MTase_slr0722"/>
    <property type="match status" value="1"/>
</dbReference>
<protein>
    <recommendedName>
        <fullName evidence="4 12">Ribosomal RNA small subunit methyltransferase E</fullName>
        <ecNumber evidence="3 12">2.1.1.193</ecNumber>
    </recommendedName>
</protein>
<keyword evidence="5 12" id="KW-0963">Cytoplasm</keyword>
<evidence type="ECO:0000256" key="10">
    <source>
        <dbReference type="ARBA" id="ARBA00025699"/>
    </source>
</evidence>
<feature type="domain" description="Ribosomal RNA small subunit methyltransferase E methyltransferase" evidence="13">
    <location>
        <begin position="74"/>
        <end position="237"/>
    </location>
</feature>
<feature type="domain" description="Ribosomal RNA small subunit methyltransferase E PUA-like" evidence="14">
    <location>
        <begin position="18"/>
        <end position="55"/>
    </location>
</feature>
<comment type="function">
    <text evidence="10 12">Specifically methylates the N3 position of the uracil ring of uridine 1498 (m3U1498) in 16S rRNA. Acts on the fully assembled 30S ribosomal subunit.</text>
</comment>
<evidence type="ECO:0000259" key="13">
    <source>
        <dbReference type="Pfam" id="PF04452"/>
    </source>
</evidence>
<accession>A0A1U9K5P9</accession>
<dbReference type="Proteomes" id="UP000188603">
    <property type="component" value="Chromosome"/>
</dbReference>
<sequence length="250" mass="28305">MQRYFVLPEQIREGRVTIKGGDAHHIARVMRYKAGDVIIVCDNTGRELIVQLEHVWGNAVTGRVTTERTALSEPRLRVTLAQSLLKGDKFDWVVQKGTEMGVYQFWPFHAERSVVRLSDSKAAKRRERWHKIAKEAAEQARRGRIPEVSNPVRWRDVLDHIPLFDVAVIPHERERNQSLPSLWQSLSRVETCLIIVGPEGGFEAEEVNEAQQAGAYPVYLGPRILRAETAALTTIACTMWAGGEMEVTAE</sequence>
<evidence type="ECO:0000256" key="6">
    <source>
        <dbReference type="ARBA" id="ARBA00022552"/>
    </source>
</evidence>
<dbReference type="Gene3D" id="2.40.240.20">
    <property type="entry name" value="Hypothetical PUA domain-like, domain 1"/>
    <property type="match status" value="1"/>
</dbReference>
<dbReference type="EC" id="2.1.1.193" evidence="3 12"/>
<dbReference type="GO" id="GO:0005737">
    <property type="term" value="C:cytoplasm"/>
    <property type="evidence" value="ECO:0007669"/>
    <property type="project" value="UniProtKB-SubCell"/>
</dbReference>